<evidence type="ECO:0000256" key="1">
    <source>
        <dbReference type="SAM" id="MobiDB-lite"/>
    </source>
</evidence>
<comment type="caution">
    <text evidence="2">The sequence shown here is derived from an EMBL/GenBank/DDBJ whole genome shotgun (WGS) entry which is preliminary data.</text>
</comment>
<proteinExistence type="predicted"/>
<protein>
    <submittedName>
        <fullName evidence="2">Uncharacterized protein</fullName>
    </submittedName>
</protein>
<gene>
    <name evidence="2" type="ORF">ACFQE1_12610</name>
</gene>
<feature type="region of interest" description="Disordered" evidence="1">
    <location>
        <begin position="1"/>
        <end position="56"/>
    </location>
</feature>
<organism evidence="2 3">
    <name type="scientific">Halobium palmae</name>
    <dbReference type="NCBI Taxonomy" id="1776492"/>
    <lineage>
        <taxon>Archaea</taxon>
        <taxon>Methanobacteriati</taxon>
        <taxon>Methanobacteriota</taxon>
        <taxon>Stenosarchaea group</taxon>
        <taxon>Halobacteria</taxon>
        <taxon>Halobacteriales</taxon>
        <taxon>Haloferacaceae</taxon>
        <taxon>Halobium</taxon>
    </lineage>
</organism>
<feature type="compositionally biased region" description="Basic and acidic residues" evidence="1">
    <location>
        <begin position="25"/>
        <end position="38"/>
    </location>
</feature>
<accession>A0ABD5S0Z1</accession>
<dbReference type="EMBL" id="JBHSWU010000422">
    <property type="protein sequence ID" value="MFC6725194.1"/>
    <property type="molecule type" value="Genomic_DNA"/>
</dbReference>
<dbReference type="Proteomes" id="UP001596328">
    <property type="component" value="Unassembled WGS sequence"/>
</dbReference>
<evidence type="ECO:0000313" key="2">
    <source>
        <dbReference type="EMBL" id="MFC6725194.1"/>
    </source>
</evidence>
<dbReference type="AlphaFoldDB" id="A0ABD5S0Z1"/>
<reference evidence="2 3" key="1">
    <citation type="journal article" date="2019" name="Int. J. Syst. Evol. Microbiol.">
        <title>The Global Catalogue of Microorganisms (GCM) 10K type strain sequencing project: providing services to taxonomists for standard genome sequencing and annotation.</title>
        <authorList>
            <consortium name="The Broad Institute Genomics Platform"/>
            <consortium name="The Broad Institute Genome Sequencing Center for Infectious Disease"/>
            <person name="Wu L."/>
            <person name="Ma J."/>
        </authorList>
    </citation>
    <scope>NUCLEOTIDE SEQUENCE [LARGE SCALE GENOMIC DNA]</scope>
    <source>
        <strain evidence="2 3">NBRC 111368</strain>
    </source>
</reference>
<name>A0ABD5S0Z1_9EURY</name>
<sequence length="56" mass="6078">MRDAQEPDRGAASPTAQPIRFAVSRSREGSMHRDDRRATVPPIDRVVGFAGSLTSP</sequence>
<keyword evidence="3" id="KW-1185">Reference proteome</keyword>
<evidence type="ECO:0000313" key="3">
    <source>
        <dbReference type="Proteomes" id="UP001596328"/>
    </source>
</evidence>